<dbReference type="KEGG" id="rir:BN877_II1068"/>
<dbReference type="Proteomes" id="UP000016944">
    <property type="component" value="Chromosome II"/>
</dbReference>
<dbReference type="AlphaFoldDB" id="U4Q0T4"/>
<gene>
    <name evidence="1" type="ORF">BN877_II1068</name>
</gene>
<accession>U4Q0T4</accession>
<name>U4Q0T4_9HYPH</name>
<evidence type="ECO:0000313" key="2">
    <source>
        <dbReference type="Proteomes" id="UP000016944"/>
    </source>
</evidence>
<dbReference type="EMBL" id="HG518323">
    <property type="protein sequence ID" value="CDI10859.1"/>
    <property type="molecule type" value="Genomic_DNA"/>
</dbReference>
<dbReference type="HOGENOM" id="CLU_2452554_0_0_5"/>
<proteinExistence type="predicted"/>
<sequence>MAGHRVYSGNNWYSDRRRRDFIAVDLDKIRAAYRTTLVASPELLDLSMTLAEPPPLGDRRTHSRPLPVDNRAKRALHKNSRASFDLRHV</sequence>
<reference evidence="1 2" key="1">
    <citation type="journal article" date="2013" name="Genome Announc.">
        <title>Complete Genome Sequence of the Sesbania Symbiont and Rice Growth-Promoting Endophyte Rhizobium sp. Strain IRBG74.</title>
        <authorList>
            <person name="Crook M.B."/>
            <person name="Mitra S."/>
            <person name="Ane J.M."/>
            <person name="Sadowsky M.J."/>
            <person name="Gyaneshwar P."/>
        </authorList>
    </citation>
    <scope>NUCLEOTIDE SEQUENCE [LARGE SCALE GENOMIC DNA]</scope>
    <source>
        <strain evidence="1 2">IRBG74</strain>
    </source>
</reference>
<protein>
    <submittedName>
        <fullName evidence="1">Uncharacterized protein</fullName>
    </submittedName>
</protein>
<organism evidence="1 2">
    <name type="scientific">Agrobacterium pusense</name>
    <dbReference type="NCBI Taxonomy" id="648995"/>
    <lineage>
        <taxon>Bacteria</taxon>
        <taxon>Pseudomonadati</taxon>
        <taxon>Pseudomonadota</taxon>
        <taxon>Alphaproteobacteria</taxon>
        <taxon>Hyphomicrobiales</taxon>
        <taxon>Rhizobiaceae</taxon>
        <taxon>Rhizobium/Agrobacterium group</taxon>
        <taxon>Agrobacterium</taxon>
    </lineage>
</organism>
<evidence type="ECO:0000313" key="1">
    <source>
        <dbReference type="EMBL" id="CDI10859.1"/>
    </source>
</evidence>